<proteinExistence type="inferred from homology"/>
<name>A0ABT1FU11_9BACT</name>
<keyword evidence="9" id="KW-1185">Reference proteome</keyword>
<dbReference type="Gene3D" id="1.10.150.130">
    <property type="match status" value="1"/>
</dbReference>
<dbReference type="InterPro" id="IPR002104">
    <property type="entry name" value="Integrase_catalytic"/>
</dbReference>
<evidence type="ECO:0000313" key="8">
    <source>
        <dbReference type="EMBL" id="MCP1385253.1"/>
    </source>
</evidence>
<comment type="caution">
    <text evidence="8">The sequence shown here is derived from an EMBL/GenBank/DDBJ whole genome shotgun (WGS) entry which is preliminary data.</text>
</comment>
<evidence type="ECO:0000256" key="5">
    <source>
        <dbReference type="PROSITE-ProRule" id="PRU01248"/>
    </source>
</evidence>
<dbReference type="Proteomes" id="UP001204772">
    <property type="component" value="Unassembled WGS sequence"/>
</dbReference>
<evidence type="ECO:0000313" key="9">
    <source>
        <dbReference type="Proteomes" id="UP001204772"/>
    </source>
</evidence>
<protein>
    <submittedName>
        <fullName evidence="8">Site-specific integrase</fullName>
    </submittedName>
</protein>
<sequence>MAKINFYLRDKEADSPTPILLFVSYNGARLTKYPTGETIDPMFWDAKNQRAKQSKKFPTFPEFNTRLSNIETLAENLLRQYMNDNDQQPPTVETYRALLNQSLNITPKRETVKPIDLFSFIDSYLTEYETRIFEKTGRPITKTTMRVYKQAFRVLKEFKEKEYKKREFSFAQIDYHFYTQFQQYLVKQNFSTNTIGKHIRTLKTFFLEAQERGLMPNFSPKKFKSVSEPSDAIYLNESELNTLFELDLNMNPRLEKVRDLFLVGCWTGLRFSDFTRIKKENIDGEFIEMETQKTGEVVVIPIHWQVEAILKRYEGKTPNSLPKPISNQKMNDYLKELGQLAGFNDTVSETMTKGGVRQTVNYPKFELITTHTARRSFATNQYLAGFPSTSIMKITGHRTEKAFMKYIKITPREHANKLRDLWRKNTPFKIAN</sequence>
<dbReference type="Pfam" id="PF13102">
    <property type="entry name" value="Phage_int_SAM_5"/>
    <property type="match status" value="1"/>
</dbReference>
<dbReference type="RefSeq" id="WP_253531543.1">
    <property type="nucleotide sequence ID" value="NZ_JAMZEL010000011.1"/>
</dbReference>
<dbReference type="InterPro" id="IPR013762">
    <property type="entry name" value="Integrase-like_cat_sf"/>
</dbReference>
<dbReference type="PROSITE" id="PS51898">
    <property type="entry name" value="TYR_RECOMBINASE"/>
    <property type="match status" value="1"/>
</dbReference>
<dbReference type="PANTHER" id="PTHR30349:SF64">
    <property type="entry name" value="PROPHAGE INTEGRASE INTD-RELATED"/>
    <property type="match status" value="1"/>
</dbReference>
<dbReference type="Gene3D" id="1.10.443.10">
    <property type="entry name" value="Intergrase catalytic core"/>
    <property type="match status" value="1"/>
</dbReference>
<organism evidence="8 9">
    <name type="scientific">Runella salmonicolor</name>
    <dbReference type="NCBI Taxonomy" id="2950278"/>
    <lineage>
        <taxon>Bacteria</taxon>
        <taxon>Pseudomonadati</taxon>
        <taxon>Bacteroidota</taxon>
        <taxon>Cytophagia</taxon>
        <taxon>Cytophagales</taxon>
        <taxon>Spirosomataceae</taxon>
        <taxon>Runella</taxon>
    </lineage>
</organism>
<evidence type="ECO:0000259" key="6">
    <source>
        <dbReference type="PROSITE" id="PS51898"/>
    </source>
</evidence>
<evidence type="ECO:0000256" key="1">
    <source>
        <dbReference type="ARBA" id="ARBA00008857"/>
    </source>
</evidence>
<dbReference type="PROSITE" id="PS51900">
    <property type="entry name" value="CB"/>
    <property type="match status" value="1"/>
</dbReference>
<evidence type="ECO:0000256" key="3">
    <source>
        <dbReference type="ARBA" id="ARBA00023125"/>
    </source>
</evidence>
<dbReference type="CDD" id="cd01185">
    <property type="entry name" value="INTN1_C_like"/>
    <property type="match status" value="1"/>
</dbReference>
<dbReference type="PANTHER" id="PTHR30349">
    <property type="entry name" value="PHAGE INTEGRASE-RELATED"/>
    <property type="match status" value="1"/>
</dbReference>
<evidence type="ECO:0000259" key="7">
    <source>
        <dbReference type="PROSITE" id="PS51900"/>
    </source>
</evidence>
<comment type="similarity">
    <text evidence="1">Belongs to the 'phage' integrase family.</text>
</comment>
<dbReference type="Pfam" id="PF00589">
    <property type="entry name" value="Phage_integrase"/>
    <property type="match status" value="1"/>
</dbReference>
<dbReference type="InterPro" id="IPR010998">
    <property type="entry name" value="Integrase_recombinase_N"/>
</dbReference>
<gene>
    <name evidence="8" type="ORF">NCI00_22630</name>
</gene>
<dbReference type="InterPro" id="IPR011010">
    <property type="entry name" value="DNA_brk_join_enz"/>
</dbReference>
<dbReference type="InterPro" id="IPR044068">
    <property type="entry name" value="CB"/>
</dbReference>
<dbReference type="EMBL" id="JAMZEL010000011">
    <property type="protein sequence ID" value="MCP1385253.1"/>
    <property type="molecule type" value="Genomic_DNA"/>
</dbReference>
<feature type="domain" description="Tyr recombinase" evidence="6">
    <location>
        <begin position="230"/>
        <end position="419"/>
    </location>
</feature>
<evidence type="ECO:0000256" key="2">
    <source>
        <dbReference type="ARBA" id="ARBA00022908"/>
    </source>
</evidence>
<keyword evidence="4" id="KW-0233">DNA recombination</keyword>
<keyword evidence="3 5" id="KW-0238">DNA-binding</keyword>
<dbReference type="InterPro" id="IPR050090">
    <property type="entry name" value="Tyrosine_recombinase_XerCD"/>
</dbReference>
<dbReference type="InterPro" id="IPR025269">
    <property type="entry name" value="SAM-like_dom"/>
</dbReference>
<reference evidence="8 9" key="1">
    <citation type="submission" date="2022-06" db="EMBL/GenBank/DDBJ databases">
        <title>Runella sp. S5 genome sequencing.</title>
        <authorList>
            <person name="Park S."/>
        </authorList>
    </citation>
    <scope>NUCLEOTIDE SEQUENCE [LARGE SCALE GENOMIC DNA]</scope>
    <source>
        <strain evidence="8 9">S5</strain>
    </source>
</reference>
<evidence type="ECO:0000256" key="4">
    <source>
        <dbReference type="ARBA" id="ARBA00023172"/>
    </source>
</evidence>
<accession>A0ABT1FU11</accession>
<keyword evidence="2" id="KW-0229">DNA integration</keyword>
<feature type="domain" description="Core-binding (CB)" evidence="7">
    <location>
        <begin position="115"/>
        <end position="210"/>
    </location>
</feature>
<dbReference type="SUPFAM" id="SSF56349">
    <property type="entry name" value="DNA breaking-rejoining enzymes"/>
    <property type="match status" value="1"/>
</dbReference>